<dbReference type="Gene3D" id="2.170.130.10">
    <property type="entry name" value="TonB-dependent receptor, plug domain"/>
    <property type="match status" value="1"/>
</dbReference>
<name>A0A845GA69_9BURK</name>
<dbReference type="GO" id="GO:0009279">
    <property type="term" value="C:cell outer membrane"/>
    <property type="evidence" value="ECO:0007669"/>
    <property type="project" value="UniProtKB-SubCell"/>
</dbReference>
<protein>
    <submittedName>
        <fullName evidence="9">TonB-dependent receptor</fullName>
    </submittedName>
</protein>
<evidence type="ECO:0000256" key="5">
    <source>
        <dbReference type="RuleBase" id="RU003357"/>
    </source>
</evidence>
<dbReference type="NCBIfam" id="TIGR01782">
    <property type="entry name" value="TonB-Xanth-Caul"/>
    <property type="match status" value="1"/>
</dbReference>
<dbReference type="RefSeq" id="WP_161100179.1">
    <property type="nucleotide sequence ID" value="NZ_WWCW01000222.1"/>
</dbReference>
<keyword evidence="3 5" id="KW-0472">Membrane</keyword>
<dbReference type="InterPro" id="IPR037066">
    <property type="entry name" value="Plug_dom_sf"/>
</dbReference>
<evidence type="ECO:0000256" key="1">
    <source>
        <dbReference type="ARBA" id="ARBA00004442"/>
    </source>
</evidence>
<gene>
    <name evidence="9" type="ORF">GTP91_30845</name>
</gene>
<dbReference type="InterPro" id="IPR010104">
    <property type="entry name" value="TonB_rcpt_bac"/>
</dbReference>
<evidence type="ECO:0000256" key="4">
    <source>
        <dbReference type="ARBA" id="ARBA00023237"/>
    </source>
</evidence>
<dbReference type="InterPro" id="IPR036942">
    <property type="entry name" value="Beta-barrel_TonB_sf"/>
</dbReference>
<dbReference type="AlphaFoldDB" id="A0A845GA69"/>
<dbReference type="PANTHER" id="PTHR40980:SF3">
    <property type="entry name" value="TONB-DEPENDENT RECEPTOR-LIKE BETA-BARREL DOMAIN-CONTAINING PROTEIN"/>
    <property type="match status" value="1"/>
</dbReference>
<dbReference type="EMBL" id="WWCW01000222">
    <property type="protein sequence ID" value="MYM91563.1"/>
    <property type="molecule type" value="Genomic_DNA"/>
</dbReference>
<evidence type="ECO:0000313" key="10">
    <source>
        <dbReference type="Proteomes" id="UP000470302"/>
    </source>
</evidence>
<comment type="caution">
    <text evidence="9">The sequence shown here is derived from an EMBL/GenBank/DDBJ whole genome shotgun (WGS) entry which is preliminary data.</text>
</comment>
<dbReference type="InterPro" id="IPR012910">
    <property type="entry name" value="Plug_dom"/>
</dbReference>
<keyword evidence="9" id="KW-0675">Receptor</keyword>
<feature type="domain" description="TonB-dependent receptor-like beta-barrel" evidence="7">
    <location>
        <begin position="407"/>
        <end position="975"/>
    </location>
</feature>
<feature type="signal peptide" evidence="6">
    <location>
        <begin position="1"/>
        <end position="26"/>
    </location>
</feature>
<feature type="chain" id="PRO_5032587677" evidence="6">
    <location>
        <begin position="27"/>
        <end position="1010"/>
    </location>
</feature>
<comment type="subcellular location">
    <subcellularLocation>
        <location evidence="1 5">Cell outer membrane</location>
    </subcellularLocation>
</comment>
<evidence type="ECO:0000256" key="3">
    <source>
        <dbReference type="ARBA" id="ARBA00023136"/>
    </source>
</evidence>
<dbReference type="Proteomes" id="UP000470302">
    <property type="component" value="Unassembled WGS sequence"/>
</dbReference>
<evidence type="ECO:0000256" key="2">
    <source>
        <dbReference type="ARBA" id="ARBA00009810"/>
    </source>
</evidence>
<proteinExistence type="inferred from homology"/>
<evidence type="ECO:0000259" key="8">
    <source>
        <dbReference type="Pfam" id="PF07715"/>
    </source>
</evidence>
<comment type="similarity">
    <text evidence="2 5">Belongs to the TonB-dependent receptor family.</text>
</comment>
<dbReference type="Pfam" id="PF07715">
    <property type="entry name" value="Plug"/>
    <property type="match status" value="1"/>
</dbReference>
<keyword evidence="6" id="KW-0732">Signal</keyword>
<evidence type="ECO:0000256" key="6">
    <source>
        <dbReference type="SAM" id="SignalP"/>
    </source>
</evidence>
<dbReference type="Pfam" id="PF00593">
    <property type="entry name" value="TonB_dep_Rec_b-barrel"/>
    <property type="match status" value="1"/>
</dbReference>
<evidence type="ECO:0000259" key="7">
    <source>
        <dbReference type="Pfam" id="PF00593"/>
    </source>
</evidence>
<dbReference type="Gene3D" id="2.40.170.20">
    <property type="entry name" value="TonB-dependent receptor, beta-barrel domain"/>
    <property type="match status" value="1"/>
</dbReference>
<dbReference type="InterPro" id="IPR000531">
    <property type="entry name" value="Beta-barrel_TonB"/>
</dbReference>
<dbReference type="PANTHER" id="PTHR40980">
    <property type="entry name" value="PLUG DOMAIN-CONTAINING PROTEIN"/>
    <property type="match status" value="1"/>
</dbReference>
<keyword evidence="5" id="KW-0798">TonB box</keyword>
<accession>A0A845GA69</accession>
<sequence length="1010" mass="108497">MNNPKKTAIAMGVAQLVLMASGAVMAQTAPAVDASATVVVSGQRAALQSAQKLKQNADEIIDSVAADDIGKLPDKSVTEVLQRMPGVTINRTLSRSDPLQGVGEDGRFAAEGTGVSIRGLNYVRSELNGRDSFSANGGRALSFEDVPPELMAGIDIYKNPSAEQIEGGIGGLVNLRTAMPFDFKGLKAAVSAEASRASLRGNTKPSLSGMVSNRWETPLGQFGALLDLSHSEISTRSNGMGVGHYYSRTDAVIGDTSGQERWITPGVNWNTSDFDRTRDGLYGALQWKKGDILSGLTYFKSKYKLVTAENALYTSSNPRNVTLDPGATFDASGALLTGTLRNTKDNGIGFGSNARSVGRESETTDIAWNTKWRVSPQLLVQADLQHTRSTTDGSDNLVSLAGQMPKQTVNLSGSIPTLTFDDADKAFLAKPSSYNWDSTQQHRDHAVATQSALRLDGRYSFDHPVLNDLRFGVRATDRSSLTQANTPNSQWTALGATWATGDAGWQPLSSFINLADPRFAGNTTTQAFNGFFNGKTPLPAPLIVPDASLTTGGSPPPGFTTLHNFVQAVCKPDHKSDGICNWTPAPFGDPITRNQQSERTTSAFGQLRFGFEHLPYPVDGTVGVRVVRTEETAVGRTLFTPPTVAAGLVGVPVIAAINDEQTLHHNYTNTLPSLNLRMKAGSELQFRFAASQGISRPDFYRMQAYTTLGVNPKTHNDAAGNPVLDSIEYSGTANGNTMLKPTRSNNFDLTAEYYFGASSSATLSVFHKKLKDIVVDKTTYYPLTDSAGQVHNFLLNSPVNGADGRVTGFEAAYQQYFDKLPGLLSGIGVSANYTYIDSRLDMGLPKDRQWCTPSSAANDLISSLGGCDTNGRFLGDLPVSGLSKNAFNVALLYDKGPWSARLAYSWRSQALGAVHTWGTYGTDGIDRNPASANAGNGYSVNYVVPSWSGGYGQADLGVQYKPTENTTLAFDVSNLTDALYKSYNQQGIGLKLTGVNYTGRRFTLQARYAF</sequence>
<keyword evidence="4" id="KW-0998">Cell outer membrane</keyword>
<organism evidence="9 10">
    <name type="scientific">Duganella vulcania</name>
    <dbReference type="NCBI Taxonomy" id="2692166"/>
    <lineage>
        <taxon>Bacteria</taxon>
        <taxon>Pseudomonadati</taxon>
        <taxon>Pseudomonadota</taxon>
        <taxon>Betaproteobacteria</taxon>
        <taxon>Burkholderiales</taxon>
        <taxon>Oxalobacteraceae</taxon>
        <taxon>Telluria group</taxon>
        <taxon>Duganella</taxon>
    </lineage>
</organism>
<reference evidence="9 10" key="1">
    <citation type="submission" date="2020-01" db="EMBL/GenBank/DDBJ databases">
        <title>Novel species isolated from a subtropical stream in China.</title>
        <authorList>
            <person name="Lu H."/>
        </authorList>
    </citation>
    <scope>NUCLEOTIDE SEQUENCE [LARGE SCALE GENOMIC DNA]</scope>
    <source>
        <strain evidence="9 10">FT82W</strain>
    </source>
</reference>
<feature type="domain" description="TonB-dependent receptor plug" evidence="8">
    <location>
        <begin position="55"/>
        <end position="171"/>
    </location>
</feature>
<evidence type="ECO:0000313" key="9">
    <source>
        <dbReference type="EMBL" id="MYM91563.1"/>
    </source>
</evidence>
<dbReference type="SUPFAM" id="SSF56935">
    <property type="entry name" value="Porins"/>
    <property type="match status" value="1"/>
</dbReference>